<gene>
    <name evidence="3" type="ORF">EDM21_18375</name>
</gene>
<dbReference type="InterPro" id="IPR036291">
    <property type="entry name" value="NAD(P)-bd_dom_sf"/>
</dbReference>
<evidence type="ECO:0000313" key="4">
    <source>
        <dbReference type="Proteomes" id="UP000490800"/>
    </source>
</evidence>
<organism evidence="3 4">
    <name type="scientific">Paenibacillus lutrae</name>
    <dbReference type="NCBI Taxonomy" id="2078573"/>
    <lineage>
        <taxon>Bacteria</taxon>
        <taxon>Bacillati</taxon>
        <taxon>Bacillota</taxon>
        <taxon>Bacilli</taxon>
        <taxon>Bacillales</taxon>
        <taxon>Paenibacillaceae</taxon>
        <taxon>Paenibacillus</taxon>
    </lineage>
</organism>
<comment type="caution">
    <text evidence="3">The sequence shown here is derived from an EMBL/GenBank/DDBJ whole genome shotgun (WGS) entry which is preliminary data.</text>
</comment>
<dbReference type="EMBL" id="RHLK01000012">
    <property type="protein sequence ID" value="MVP01467.1"/>
    <property type="molecule type" value="Genomic_DNA"/>
</dbReference>
<dbReference type="Pfam" id="PF13561">
    <property type="entry name" value="adh_short_C2"/>
    <property type="match status" value="1"/>
</dbReference>
<keyword evidence="2 3" id="KW-0560">Oxidoreductase</keyword>
<dbReference type="Gene3D" id="3.40.50.720">
    <property type="entry name" value="NAD(P)-binding Rossmann-like Domain"/>
    <property type="match status" value="1"/>
</dbReference>
<dbReference type="FunFam" id="3.40.50.720:FF:000084">
    <property type="entry name" value="Short-chain dehydrogenase reductase"/>
    <property type="match status" value="1"/>
</dbReference>
<dbReference type="EC" id="1.1.1.47" evidence="3"/>
<dbReference type="RefSeq" id="WP_157337876.1">
    <property type="nucleotide sequence ID" value="NZ_RHLK01000012.1"/>
</dbReference>
<dbReference type="PRINTS" id="PR00080">
    <property type="entry name" value="SDRFAMILY"/>
</dbReference>
<name>A0A7X3FKU5_9BACL</name>
<dbReference type="GO" id="GO:0008206">
    <property type="term" value="P:bile acid metabolic process"/>
    <property type="evidence" value="ECO:0007669"/>
    <property type="project" value="UniProtKB-ARBA"/>
</dbReference>
<evidence type="ECO:0000256" key="2">
    <source>
        <dbReference type="ARBA" id="ARBA00023002"/>
    </source>
</evidence>
<dbReference type="SUPFAM" id="SSF51735">
    <property type="entry name" value="NAD(P)-binding Rossmann-fold domains"/>
    <property type="match status" value="1"/>
</dbReference>
<dbReference type="PANTHER" id="PTHR24321">
    <property type="entry name" value="DEHYDROGENASES, SHORT CHAIN"/>
    <property type="match status" value="1"/>
</dbReference>
<reference evidence="3 4" key="1">
    <citation type="journal article" date="2019" name="Microorganisms">
        <title>Paenibacillus lutrae sp. nov., A Chitinolytic Species Isolated from A River Otter in Castril Natural Park, Granada, Spain.</title>
        <authorList>
            <person name="Rodriguez M."/>
            <person name="Reina J.C."/>
            <person name="Bejar V."/>
            <person name="Llamas I."/>
        </authorList>
    </citation>
    <scope>NUCLEOTIDE SEQUENCE [LARGE SCALE GENOMIC DNA]</scope>
    <source>
        <strain evidence="3 4">N10</strain>
    </source>
</reference>
<dbReference type="OrthoDB" id="286404at2"/>
<comment type="similarity">
    <text evidence="1">Belongs to the short-chain dehydrogenases/reductases (SDR) family.</text>
</comment>
<keyword evidence="4" id="KW-1185">Reference proteome</keyword>
<proteinExistence type="inferred from homology"/>
<dbReference type="PRINTS" id="PR00081">
    <property type="entry name" value="GDHRDH"/>
</dbReference>
<dbReference type="InterPro" id="IPR002347">
    <property type="entry name" value="SDR_fam"/>
</dbReference>
<evidence type="ECO:0000256" key="1">
    <source>
        <dbReference type="ARBA" id="ARBA00006484"/>
    </source>
</evidence>
<accession>A0A7X3FKU5</accession>
<dbReference type="GO" id="GO:0047936">
    <property type="term" value="F:glucose 1-dehydrogenase [NAD(P)+] activity"/>
    <property type="evidence" value="ECO:0007669"/>
    <property type="project" value="UniProtKB-EC"/>
</dbReference>
<dbReference type="Proteomes" id="UP000490800">
    <property type="component" value="Unassembled WGS sequence"/>
</dbReference>
<dbReference type="PANTHER" id="PTHR24321:SF8">
    <property type="entry name" value="ESTRADIOL 17-BETA-DEHYDROGENASE 8-RELATED"/>
    <property type="match status" value="1"/>
</dbReference>
<evidence type="ECO:0000313" key="3">
    <source>
        <dbReference type="EMBL" id="MVP01467.1"/>
    </source>
</evidence>
<dbReference type="NCBIfam" id="NF005559">
    <property type="entry name" value="PRK07231.1"/>
    <property type="match status" value="1"/>
</dbReference>
<sequence>MGRLQDKVVIITGAAMGQGAAEAKLFAREGAKVVATDLQEAQLEQVVQEIISQGGQAIAVKHNVASEDDWKNVAAQAAEHFGKIDVLVNNAGVSTDSTLETFTVEEWNKVLSINLTGCIVGMKYVVPEMKKAGGGSVIHISSIAGIVALNYTNAYTAAKGALRSLAKASAIELAPHKIRVNSVHPGIIVTPMIQEALDNGAGQMFEMGTPLPRLGQPEDIAYGVLYLASDESSFVTGTELIIDGGWTAR</sequence>
<dbReference type="AlphaFoldDB" id="A0A7X3FKU5"/>
<protein>
    <submittedName>
        <fullName evidence="3">Glucose 1-dehydrogenase</fullName>
        <ecNumber evidence="3">1.1.1.47</ecNumber>
    </submittedName>
</protein>